<evidence type="ECO:0000256" key="22">
    <source>
        <dbReference type="SAM" id="Phobius"/>
    </source>
</evidence>
<dbReference type="SMART" id="SM00220">
    <property type="entry name" value="S_TKc"/>
    <property type="match status" value="1"/>
</dbReference>
<keyword evidence="9 22" id="KW-0812">Transmembrane</keyword>
<feature type="chain" id="PRO_5039479722" description="non-specific serine/threonine protein kinase" evidence="23">
    <location>
        <begin position="25"/>
        <end position="679"/>
    </location>
</feature>
<keyword evidence="8" id="KW-0808">Transferase</keyword>
<name>A0A9D5BYZ9_9LILI</name>
<evidence type="ECO:0000256" key="23">
    <source>
        <dbReference type="SAM" id="SignalP"/>
    </source>
</evidence>
<evidence type="ECO:0000256" key="21">
    <source>
        <dbReference type="PROSITE-ProRule" id="PRU10141"/>
    </source>
</evidence>
<dbReference type="FunFam" id="2.60.120.200:FF:000051">
    <property type="entry name" value="L-type lectin-domain containing receptor kinase V.9"/>
    <property type="match status" value="1"/>
</dbReference>
<dbReference type="FunFam" id="3.30.200.20:FF:000112">
    <property type="entry name" value="Lectin-domain containing receptor kinase A4.3"/>
    <property type="match status" value="1"/>
</dbReference>
<feature type="binding site" evidence="21">
    <location>
        <position position="378"/>
    </location>
    <ligand>
        <name>ATP</name>
        <dbReference type="ChEBI" id="CHEBI:30616"/>
    </ligand>
</feature>
<evidence type="ECO:0000256" key="8">
    <source>
        <dbReference type="ARBA" id="ARBA00022679"/>
    </source>
</evidence>
<comment type="similarity">
    <text evidence="4">In the C-terminal section; belongs to the protein kinase superfamily. Ser/Thr protein kinase family.</text>
</comment>
<evidence type="ECO:0000256" key="9">
    <source>
        <dbReference type="ARBA" id="ARBA00022692"/>
    </source>
</evidence>
<evidence type="ECO:0000259" key="24">
    <source>
        <dbReference type="PROSITE" id="PS50011"/>
    </source>
</evidence>
<keyword evidence="14 21" id="KW-0067">ATP-binding</keyword>
<evidence type="ECO:0000256" key="17">
    <source>
        <dbReference type="ARBA" id="ARBA00023170"/>
    </source>
</evidence>
<evidence type="ECO:0000256" key="10">
    <source>
        <dbReference type="ARBA" id="ARBA00022729"/>
    </source>
</evidence>
<keyword evidence="6" id="KW-1003">Cell membrane</keyword>
<feature type="signal peptide" evidence="23">
    <location>
        <begin position="1"/>
        <end position="24"/>
    </location>
</feature>
<keyword evidence="15 22" id="KW-1133">Transmembrane helix</keyword>
<dbReference type="InterPro" id="IPR013320">
    <property type="entry name" value="ConA-like_dom_sf"/>
</dbReference>
<evidence type="ECO:0000256" key="15">
    <source>
        <dbReference type="ARBA" id="ARBA00022989"/>
    </source>
</evidence>
<reference evidence="25" key="2">
    <citation type="journal article" date="2022" name="Hortic Res">
        <title>The genome of Dioscorea zingiberensis sheds light on the biosynthesis, origin and evolution of the medicinally important diosgenin saponins.</title>
        <authorList>
            <person name="Li Y."/>
            <person name="Tan C."/>
            <person name="Li Z."/>
            <person name="Guo J."/>
            <person name="Li S."/>
            <person name="Chen X."/>
            <person name="Wang C."/>
            <person name="Dai X."/>
            <person name="Yang H."/>
            <person name="Song W."/>
            <person name="Hou L."/>
            <person name="Xu J."/>
            <person name="Tong Z."/>
            <person name="Xu A."/>
            <person name="Yuan X."/>
            <person name="Wang W."/>
            <person name="Yang Q."/>
            <person name="Chen L."/>
            <person name="Sun Z."/>
            <person name="Wang K."/>
            <person name="Pan B."/>
            <person name="Chen J."/>
            <person name="Bao Y."/>
            <person name="Liu F."/>
            <person name="Qi X."/>
            <person name="Gang D.R."/>
            <person name="Wen J."/>
            <person name="Li J."/>
        </authorList>
    </citation>
    <scope>NUCLEOTIDE SEQUENCE</scope>
    <source>
        <strain evidence="25">Dzin_1.0</strain>
    </source>
</reference>
<keyword evidence="17" id="KW-0675">Receptor</keyword>
<accession>A0A9D5BYZ9</accession>
<dbReference type="GO" id="GO:0005886">
    <property type="term" value="C:plasma membrane"/>
    <property type="evidence" value="ECO:0007669"/>
    <property type="project" value="UniProtKB-SubCell"/>
</dbReference>
<dbReference type="OrthoDB" id="543442at2759"/>
<organism evidence="25 26">
    <name type="scientific">Dioscorea zingiberensis</name>
    <dbReference type="NCBI Taxonomy" id="325984"/>
    <lineage>
        <taxon>Eukaryota</taxon>
        <taxon>Viridiplantae</taxon>
        <taxon>Streptophyta</taxon>
        <taxon>Embryophyta</taxon>
        <taxon>Tracheophyta</taxon>
        <taxon>Spermatophyta</taxon>
        <taxon>Magnoliopsida</taxon>
        <taxon>Liliopsida</taxon>
        <taxon>Dioscoreales</taxon>
        <taxon>Dioscoreaceae</taxon>
        <taxon>Dioscorea</taxon>
    </lineage>
</organism>
<evidence type="ECO:0000256" key="12">
    <source>
        <dbReference type="ARBA" id="ARBA00022741"/>
    </source>
</evidence>
<keyword evidence="10 23" id="KW-0732">Signal</keyword>
<dbReference type="PROSITE" id="PS00107">
    <property type="entry name" value="PROTEIN_KINASE_ATP"/>
    <property type="match status" value="1"/>
</dbReference>
<keyword evidence="13" id="KW-0418">Kinase</keyword>
<protein>
    <recommendedName>
        <fullName evidence="5">non-specific serine/threonine protein kinase</fullName>
        <ecNumber evidence="5">2.7.11.1</ecNumber>
    </recommendedName>
</protein>
<dbReference type="PROSITE" id="PS50011">
    <property type="entry name" value="PROTEIN_KINASE_DOM"/>
    <property type="match status" value="1"/>
</dbReference>
<evidence type="ECO:0000313" key="26">
    <source>
        <dbReference type="Proteomes" id="UP001085076"/>
    </source>
</evidence>
<dbReference type="Gene3D" id="2.60.120.200">
    <property type="match status" value="1"/>
</dbReference>
<dbReference type="Pfam" id="PF00139">
    <property type="entry name" value="Lectin_legB"/>
    <property type="match status" value="1"/>
</dbReference>
<evidence type="ECO:0000256" key="3">
    <source>
        <dbReference type="ARBA" id="ARBA00008536"/>
    </source>
</evidence>
<evidence type="ECO:0000256" key="1">
    <source>
        <dbReference type="ARBA" id="ARBA00004236"/>
    </source>
</evidence>
<dbReference type="EC" id="2.7.11.1" evidence="5"/>
<dbReference type="InterPro" id="IPR008271">
    <property type="entry name" value="Ser/Thr_kinase_AS"/>
</dbReference>
<comment type="subcellular location">
    <subcellularLocation>
        <location evidence="1">Cell membrane</location>
    </subcellularLocation>
    <subcellularLocation>
        <location evidence="2">Membrane</location>
        <topology evidence="2">Single-pass type I membrane protein</topology>
    </subcellularLocation>
</comment>
<dbReference type="Pfam" id="PF00069">
    <property type="entry name" value="Pkinase"/>
    <property type="match status" value="1"/>
</dbReference>
<dbReference type="SUPFAM" id="SSF56112">
    <property type="entry name" value="Protein kinase-like (PK-like)"/>
    <property type="match status" value="1"/>
</dbReference>
<evidence type="ECO:0000256" key="19">
    <source>
        <dbReference type="ARBA" id="ARBA00048659"/>
    </source>
</evidence>
<keyword evidence="7" id="KW-0723">Serine/threonine-protein kinase</keyword>
<keyword evidence="18" id="KW-0325">Glycoprotein</keyword>
<proteinExistence type="inferred from homology"/>
<dbReference type="AlphaFoldDB" id="A0A9D5BYZ9"/>
<dbReference type="EMBL" id="JAGGNH010000009">
    <property type="protein sequence ID" value="KAJ0963323.1"/>
    <property type="molecule type" value="Genomic_DNA"/>
</dbReference>
<dbReference type="GO" id="GO:0005524">
    <property type="term" value="F:ATP binding"/>
    <property type="evidence" value="ECO:0007669"/>
    <property type="project" value="UniProtKB-UniRule"/>
</dbReference>
<evidence type="ECO:0000256" key="4">
    <source>
        <dbReference type="ARBA" id="ARBA00010217"/>
    </source>
</evidence>
<evidence type="ECO:0000256" key="5">
    <source>
        <dbReference type="ARBA" id="ARBA00012513"/>
    </source>
</evidence>
<feature type="domain" description="Protein kinase" evidence="24">
    <location>
        <begin position="348"/>
        <end position="627"/>
    </location>
</feature>
<dbReference type="FunFam" id="1.10.510.10:FF:000517">
    <property type="entry name" value="Putative receptor kinase Lecrk"/>
    <property type="match status" value="1"/>
</dbReference>
<dbReference type="Proteomes" id="UP001085076">
    <property type="component" value="Miscellaneous, Linkage group lg09"/>
</dbReference>
<keyword evidence="16 22" id="KW-0472">Membrane</keyword>
<dbReference type="InterPro" id="IPR000719">
    <property type="entry name" value="Prot_kinase_dom"/>
</dbReference>
<evidence type="ECO:0000313" key="25">
    <source>
        <dbReference type="EMBL" id="KAJ0963323.1"/>
    </source>
</evidence>
<comment type="similarity">
    <text evidence="3">In the N-terminal section; belongs to the leguminous lectin family.</text>
</comment>
<keyword evidence="12 21" id="KW-0547">Nucleotide-binding</keyword>
<reference evidence="25" key="1">
    <citation type="submission" date="2021-03" db="EMBL/GenBank/DDBJ databases">
        <authorList>
            <person name="Li Z."/>
            <person name="Yang C."/>
        </authorList>
    </citation>
    <scope>NUCLEOTIDE SEQUENCE</scope>
    <source>
        <strain evidence="25">Dzin_1.0</strain>
        <tissue evidence="25">Leaf</tissue>
    </source>
</reference>
<dbReference type="GO" id="GO:1901001">
    <property type="term" value="P:negative regulation of response to salt stress"/>
    <property type="evidence" value="ECO:0007669"/>
    <property type="project" value="UniProtKB-ARBA"/>
</dbReference>
<dbReference type="Gene3D" id="3.30.200.20">
    <property type="entry name" value="Phosphorylase Kinase, domain 1"/>
    <property type="match status" value="1"/>
</dbReference>
<dbReference type="InterPro" id="IPR017441">
    <property type="entry name" value="Protein_kinase_ATP_BS"/>
</dbReference>
<dbReference type="GO" id="GO:0004674">
    <property type="term" value="F:protein serine/threonine kinase activity"/>
    <property type="evidence" value="ECO:0007669"/>
    <property type="project" value="UniProtKB-KW"/>
</dbReference>
<dbReference type="GO" id="GO:0030246">
    <property type="term" value="F:carbohydrate binding"/>
    <property type="evidence" value="ECO:0007669"/>
    <property type="project" value="UniProtKB-KW"/>
</dbReference>
<evidence type="ECO:0000256" key="18">
    <source>
        <dbReference type="ARBA" id="ARBA00023180"/>
    </source>
</evidence>
<keyword evidence="26" id="KW-1185">Reference proteome</keyword>
<comment type="caution">
    <text evidence="25">The sequence shown here is derived from an EMBL/GenBank/DDBJ whole genome shotgun (WGS) entry which is preliminary data.</text>
</comment>
<evidence type="ECO:0000256" key="14">
    <source>
        <dbReference type="ARBA" id="ARBA00022840"/>
    </source>
</evidence>
<sequence length="679" mass="75974">MQFKQLRVLVCILIMEYLSASSDGDDHFIFTNGFSGANLSLDGAATITPNGLLRLTRVEKQQKGHAIFPNRLQFRRSPGGNIFSFSTTFVFAIIPEYYNLGGHGIVFFISPTMNFSTAIPSQFFGILNSNTNGDPSNHILAIELDTIQNSELYDIDDDHVGIDINSVQSNTSKHAAYFDNLTSEFHNLSLLSGELMQVWVDYDGGEMTLNVTISPVQVMKPKRPLLSLVVNLSSILLDSMYVGFSSSTGTVVASHYLLGWSFKMNGMADALNISTLPSIPKLAIKEKSKYLTIWLPVVVCVALLTGLSVAIFMVKRRIQFAELIEDWELQYGPQRFSYKALFKATKGFKDKELLGIGGFGRVYKGVLAKSNTEIAVKKMSHESRQGIREFIAEIASLGRLRHRNLVQLLGYCRRRGELFLVYDYMPNGSLDKFLHSQGKPALNWPQRLHIIKGVASGLEYLHEDWEQVVIHRDIKANNVLLDSELNGRLGDFGLARLYDHDTDPQTTHIVGTMGYLAPEFARTGRATTMTDVFAFGVFILEVVCGRRPIEPKSQADHQILLVDWVVENWQRGTIVDTRDPRMEEYKDDDLELVLELGLLCSHPLSASRPTMRQVVQYLNGDAPLPQLSSTIANFNLQSFQQNKGFDEYVLSYPISSATPGRSGDDQSEVLLNNTVDLDV</sequence>
<feature type="transmembrane region" description="Helical" evidence="22">
    <location>
        <begin position="293"/>
        <end position="314"/>
    </location>
</feature>
<gene>
    <name evidence="25" type="ORF">J5N97_028445</name>
</gene>
<dbReference type="Gene3D" id="1.10.510.10">
    <property type="entry name" value="Transferase(Phosphotransferase) domain 1"/>
    <property type="match status" value="1"/>
</dbReference>
<dbReference type="CDD" id="cd06899">
    <property type="entry name" value="lectin_legume_LecRK_Arcelin_ConA"/>
    <property type="match status" value="1"/>
</dbReference>
<dbReference type="CDD" id="cd14066">
    <property type="entry name" value="STKc_IRAK"/>
    <property type="match status" value="1"/>
</dbReference>
<dbReference type="InterPro" id="IPR050528">
    <property type="entry name" value="L-type_Lectin-RKs"/>
</dbReference>
<keyword evidence="11" id="KW-0430">Lectin</keyword>
<evidence type="ECO:0000256" key="2">
    <source>
        <dbReference type="ARBA" id="ARBA00004479"/>
    </source>
</evidence>
<evidence type="ECO:0000256" key="7">
    <source>
        <dbReference type="ARBA" id="ARBA00022527"/>
    </source>
</evidence>
<dbReference type="InterPro" id="IPR001220">
    <property type="entry name" value="Legume_lectin_dom"/>
</dbReference>
<dbReference type="PANTHER" id="PTHR27007">
    <property type="match status" value="1"/>
</dbReference>
<evidence type="ECO:0000256" key="16">
    <source>
        <dbReference type="ARBA" id="ARBA00023136"/>
    </source>
</evidence>
<comment type="catalytic activity">
    <reaction evidence="19">
        <text>L-threonyl-[protein] + ATP = O-phospho-L-threonyl-[protein] + ADP + H(+)</text>
        <dbReference type="Rhea" id="RHEA:46608"/>
        <dbReference type="Rhea" id="RHEA-COMP:11060"/>
        <dbReference type="Rhea" id="RHEA-COMP:11605"/>
        <dbReference type="ChEBI" id="CHEBI:15378"/>
        <dbReference type="ChEBI" id="CHEBI:30013"/>
        <dbReference type="ChEBI" id="CHEBI:30616"/>
        <dbReference type="ChEBI" id="CHEBI:61977"/>
        <dbReference type="ChEBI" id="CHEBI:456216"/>
        <dbReference type="EC" id="2.7.11.1"/>
    </reaction>
    <physiologicalReaction direction="left-to-right" evidence="19">
        <dbReference type="Rhea" id="RHEA:46609"/>
    </physiologicalReaction>
</comment>
<evidence type="ECO:0000256" key="20">
    <source>
        <dbReference type="ARBA" id="ARBA00048977"/>
    </source>
</evidence>
<dbReference type="InterPro" id="IPR011009">
    <property type="entry name" value="Kinase-like_dom_sf"/>
</dbReference>
<evidence type="ECO:0000256" key="13">
    <source>
        <dbReference type="ARBA" id="ARBA00022777"/>
    </source>
</evidence>
<evidence type="ECO:0000256" key="11">
    <source>
        <dbReference type="ARBA" id="ARBA00022734"/>
    </source>
</evidence>
<evidence type="ECO:0000256" key="6">
    <source>
        <dbReference type="ARBA" id="ARBA00022475"/>
    </source>
</evidence>
<dbReference type="PROSITE" id="PS00108">
    <property type="entry name" value="PROTEIN_KINASE_ST"/>
    <property type="match status" value="1"/>
</dbReference>
<dbReference type="SUPFAM" id="SSF49899">
    <property type="entry name" value="Concanavalin A-like lectins/glucanases"/>
    <property type="match status" value="1"/>
</dbReference>
<comment type="catalytic activity">
    <reaction evidence="20">
        <text>L-seryl-[protein] + ATP = O-phospho-L-seryl-[protein] + ADP + H(+)</text>
        <dbReference type="Rhea" id="RHEA:17989"/>
        <dbReference type="Rhea" id="RHEA-COMP:9863"/>
        <dbReference type="Rhea" id="RHEA-COMP:11604"/>
        <dbReference type="ChEBI" id="CHEBI:15378"/>
        <dbReference type="ChEBI" id="CHEBI:29999"/>
        <dbReference type="ChEBI" id="CHEBI:30616"/>
        <dbReference type="ChEBI" id="CHEBI:83421"/>
        <dbReference type="ChEBI" id="CHEBI:456216"/>
        <dbReference type="EC" id="2.7.11.1"/>
    </reaction>
    <physiologicalReaction direction="left-to-right" evidence="20">
        <dbReference type="Rhea" id="RHEA:17990"/>
    </physiologicalReaction>
</comment>